<reference evidence="6" key="1">
    <citation type="submission" date="2018-06" db="EMBL/GenBank/DDBJ databases">
        <authorList>
            <person name="Zhirakovskaya E."/>
        </authorList>
    </citation>
    <scope>NUCLEOTIDE SEQUENCE</scope>
</reference>
<dbReference type="AlphaFoldDB" id="A0A3B0U8B4"/>
<feature type="region of interest" description="Disordered" evidence="3">
    <location>
        <begin position="197"/>
        <end position="219"/>
    </location>
</feature>
<feature type="compositionally biased region" description="Basic and acidic residues" evidence="3">
    <location>
        <begin position="209"/>
        <end position="219"/>
    </location>
</feature>
<dbReference type="InterPro" id="IPR028989">
    <property type="entry name" value="RimP_N"/>
</dbReference>
<protein>
    <submittedName>
        <fullName evidence="6">Bacterial ribosome SSU maturation protein RimP</fullName>
    </submittedName>
</protein>
<dbReference type="GO" id="GO:0005829">
    <property type="term" value="C:cytosol"/>
    <property type="evidence" value="ECO:0007669"/>
    <property type="project" value="TreeGrafter"/>
</dbReference>
<dbReference type="Pfam" id="PF02576">
    <property type="entry name" value="RimP_N"/>
    <property type="match status" value="1"/>
</dbReference>
<dbReference type="GO" id="GO:0006412">
    <property type="term" value="P:translation"/>
    <property type="evidence" value="ECO:0007669"/>
    <property type="project" value="TreeGrafter"/>
</dbReference>
<evidence type="ECO:0000256" key="1">
    <source>
        <dbReference type="ARBA" id="ARBA00022490"/>
    </source>
</evidence>
<feature type="domain" description="Ribosome maturation factor RimP C-terminal" evidence="5">
    <location>
        <begin position="116"/>
        <end position="186"/>
    </location>
</feature>
<dbReference type="PANTHER" id="PTHR33867:SF1">
    <property type="entry name" value="RIBOSOME MATURATION FACTOR RIMP"/>
    <property type="match status" value="1"/>
</dbReference>
<dbReference type="HAMAP" id="MF_01077">
    <property type="entry name" value="RimP"/>
    <property type="match status" value="1"/>
</dbReference>
<evidence type="ECO:0000259" key="4">
    <source>
        <dbReference type="Pfam" id="PF02576"/>
    </source>
</evidence>
<feature type="compositionally biased region" description="Acidic residues" evidence="3">
    <location>
        <begin position="198"/>
        <end position="208"/>
    </location>
</feature>
<dbReference type="SUPFAM" id="SSF74942">
    <property type="entry name" value="YhbC-like, C-terminal domain"/>
    <property type="match status" value="1"/>
</dbReference>
<sequence length="219" mass="24538">MPKTAPLFFIARKTLLQKATVKVNDKRYIRETTQEQQIAAIIAPVAEDLGFHLVRVKILPDNGCTLQIMAEDDSGKFSIGNCERLSHEISPILDLNEPIDRAYHLEVSSPGIDRPLVRARDFARWAGHEARIELRDMIKGRKRFRGQIEGADEQNVTICLPDVPEGADPVHILPLANIAEAKLILTDSLLEAARLEQENDPALDDDDIETIKDNSKETD</sequence>
<dbReference type="InterPro" id="IPR036847">
    <property type="entry name" value="RimP_C_sf"/>
</dbReference>
<dbReference type="InterPro" id="IPR035956">
    <property type="entry name" value="RimP_N_sf"/>
</dbReference>
<dbReference type="Pfam" id="PF17384">
    <property type="entry name" value="DUF150_C"/>
    <property type="match status" value="1"/>
</dbReference>
<evidence type="ECO:0000259" key="5">
    <source>
        <dbReference type="Pfam" id="PF17384"/>
    </source>
</evidence>
<dbReference type="EMBL" id="UOEO01000182">
    <property type="protein sequence ID" value="VAW21727.1"/>
    <property type="molecule type" value="Genomic_DNA"/>
</dbReference>
<dbReference type="PANTHER" id="PTHR33867">
    <property type="entry name" value="RIBOSOME MATURATION FACTOR RIMP"/>
    <property type="match status" value="1"/>
</dbReference>
<evidence type="ECO:0000256" key="2">
    <source>
        <dbReference type="ARBA" id="ARBA00022517"/>
    </source>
</evidence>
<keyword evidence="1" id="KW-0963">Cytoplasm</keyword>
<dbReference type="NCBIfam" id="NF000932">
    <property type="entry name" value="PRK00092.2-5"/>
    <property type="match status" value="1"/>
</dbReference>
<dbReference type="Gene3D" id="2.30.30.180">
    <property type="entry name" value="Ribosome maturation factor RimP, C-terminal domain"/>
    <property type="match status" value="1"/>
</dbReference>
<evidence type="ECO:0000313" key="6">
    <source>
        <dbReference type="EMBL" id="VAW21727.1"/>
    </source>
</evidence>
<proteinExistence type="inferred from homology"/>
<feature type="domain" description="Ribosome maturation factor RimP N-terminal" evidence="4">
    <location>
        <begin position="41"/>
        <end position="113"/>
    </location>
</feature>
<gene>
    <name evidence="6" type="ORF">MNBD_ALPHA12-330</name>
</gene>
<dbReference type="CDD" id="cd01734">
    <property type="entry name" value="YlxS_C"/>
    <property type="match status" value="1"/>
</dbReference>
<evidence type="ECO:0000256" key="3">
    <source>
        <dbReference type="SAM" id="MobiDB-lite"/>
    </source>
</evidence>
<dbReference type="InterPro" id="IPR003728">
    <property type="entry name" value="Ribosome_maturation_RimP"/>
</dbReference>
<keyword evidence="2" id="KW-0690">Ribosome biogenesis</keyword>
<dbReference type="InterPro" id="IPR028998">
    <property type="entry name" value="RimP_C"/>
</dbReference>
<accession>A0A3B0U8B4</accession>
<dbReference type="SUPFAM" id="SSF75420">
    <property type="entry name" value="YhbC-like, N-terminal domain"/>
    <property type="match status" value="1"/>
</dbReference>
<organism evidence="6">
    <name type="scientific">hydrothermal vent metagenome</name>
    <dbReference type="NCBI Taxonomy" id="652676"/>
    <lineage>
        <taxon>unclassified sequences</taxon>
        <taxon>metagenomes</taxon>
        <taxon>ecological metagenomes</taxon>
    </lineage>
</organism>
<dbReference type="Gene3D" id="3.30.300.70">
    <property type="entry name" value="RimP-like superfamily, N-terminal"/>
    <property type="match status" value="1"/>
</dbReference>
<dbReference type="GO" id="GO:0000028">
    <property type="term" value="P:ribosomal small subunit assembly"/>
    <property type="evidence" value="ECO:0007669"/>
    <property type="project" value="TreeGrafter"/>
</dbReference>
<name>A0A3B0U8B4_9ZZZZ</name>